<accession>A0AC34Q9H0</accession>
<reference evidence="2" key="1">
    <citation type="submission" date="2022-11" db="UniProtKB">
        <authorList>
            <consortium name="WormBaseParasite"/>
        </authorList>
    </citation>
    <scope>IDENTIFICATION</scope>
</reference>
<proteinExistence type="predicted"/>
<sequence>MSAQLGAITSVNSLIGKVFRQPRGDFADRLNSLYTVCVLAVSSGLLLSSHYWGKPITCWTPAEFNGIWTDFVNQYCYVHGTYFYQIDGPVTFDTEERQRVFIRYYQWIPYIIALQALLFYIPRFMMRIMCAWSGYDLSSTIQYIDDIWHQIKSANFSNRVDSFEKIGAVYIIDGLALFKRKNRGSIGFYYSFYAVLQALNAWIQFVFLNALISSSTTNQSGWHVISDLISGADWQTTGHFPRITHCDFQRRKPASVQWDTVLCVLTLNIYYEKLLIFLYFWILLVAIISTCHAFYWGVICWCTQARIKNELRSFLIVHGKSPQVDRFFKILGHDGIFILHQISLNIGDLAASYLSLAMLNTIEKNGSGGEEEQKLLLEKGEAKYV</sequence>
<evidence type="ECO:0000313" key="2">
    <source>
        <dbReference type="WBParaSite" id="JU765_v2.g1427.t1"/>
    </source>
</evidence>
<dbReference type="WBParaSite" id="JU765_v2.g1427.t1">
    <property type="protein sequence ID" value="JU765_v2.g1427.t1"/>
    <property type="gene ID" value="JU765_v2.g1427"/>
</dbReference>
<protein>
    <submittedName>
        <fullName evidence="2">Innexin</fullName>
    </submittedName>
</protein>
<name>A0AC34Q9H0_9BILA</name>
<organism evidence="1 2">
    <name type="scientific">Panagrolaimus sp. JU765</name>
    <dbReference type="NCBI Taxonomy" id="591449"/>
    <lineage>
        <taxon>Eukaryota</taxon>
        <taxon>Metazoa</taxon>
        <taxon>Ecdysozoa</taxon>
        <taxon>Nematoda</taxon>
        <taxon>Chromadorea</taxon>
        <taxon>Rhabditida</taxon>
        <taxon>Tylenchina</taxon>
        <taxon>Panagrolaimomorpha</taxon>
        <taxon>Panagrolaimoidea</taxon>
        <taxon>Panagrolaimidae</taxon>
        <taxon>Panagrolaimus</taxon>
    </lineage>
</organism>
<dbReference type="Proteomes" id="UP000887576">
    <property type="component" value="Unplaced"/>
</dbReference>
<evidence type="ECO:0000313" key="1">
    <source>
        <dbReference type="Proteomes" id="UP000887576"/>
    </source>
</evidence>